<evidence type="ECO:0000313" key="8">
    <source>
        <dbReference type="EMBL" id="OEH77518.1"/>
    </source>
</evidence>
<keyword evidence="3" id="KW-0862">Zinc</keyword>
<keyword evidence="6" id="KW-1133">Transmembrane helix</keyword>
<feature type="transmembrane region" description="Helical" evidence="6">
    <location>
        <begin position="310"/>
        <end position="331"/>
    </location>
</feature>
<gene>
    <name evidence="8" type="ORF">cyc_00993</name>
</gene>
<proteinExistence type="predicted"/>
<dbReference type="SUPFAM" id="SSF57850">
    <property type="entry name" value="RING/U-box"/>
    <property type="match status" value="1"/>
</dbReference>
<evidence type="ECO:0000256" key="5">
    <source>
        <dbReference type="SAM" id="MobiDB-lite"/>
    </source>
</evidence>
<dbReference type="InterPro" id="IPR027370">
    <property type="entry name" value="Znf-RING_euk"/>
</dbReference>
<dbReference type="InterPro" id="IPR017907">
    <property type="entry name" value="Znf_RING_CS"/>
</dbReference>
<dbReference type="PROSITE" id="PS50089">
    <property type="entry name" value="ZF_RING_2"/>
    <property type="match status" value="1"/>
</dbReference>
<dbReference type="InterPro" id="IPR013083">
    <property type="entry name" value="Znf_RING/FYVE/PHD"/>
</dbReference>
<dbReference type="PANTHER" id="PTHR23327:SF51">
    <property type="entry name" value="TRANSCRIPTIONAL REGULATOR OF YEAST FORM ADHERENCE 3"/>
    <property type="match status" value="1"/>
</dbReference>
<dbReference type="Proteomes" id="UP000095192">
    <property type="component" value="Unassembled WGS sequence"/>
</dbReference>
<reference evidence="8 9" key="1">
    <citation type="journal article" date="2016" name="BMC Genomics">
        <title>Comparative genomics reveals Cyclospora cayetanensis possesses coccidia-like metabolism and invasion components but unique surface antigens.</title>
        <authorList>
            <person name="Liu S."/>
            <person name="Wang L."/>
            <person name="Zheng H."/>
            <person name="Xu Z."/>
            <person name="Roellig D.M."/>
            <person name="Li N."/>
            <person name="Frace M.A."/>
            <person name="Tang K."/>
            <person name="Arrowood M.J."/>
            <person name="Moss D.M."/>
            <person name="Zhang L."/>
            <person name="Feng Y."/>
            <person name="Xiao L."/>
        </authorList>
    </citation>
    <scope>NUCLEOTIDE SEQUENCE [LARGE SCALE GENOMIC DNA]</scope>
    <source>
        <strain evidence="8 9">CHN_HEN01</strain>
    </source>
</reference>
<evidence type="ECO:0000256" key="2">
    <source>
        <dbReference type="ARBA" id="ARBA00022771"/>
    </source>
</evidence>
<keyword evidence="1" id="KW-0479">Metal-binding</keyword>
<feature type="transmembrane region" description="Helical" evidence="6">
    <location>
        <begin position="239"/>
        <end position="261"/>
    </location>
</feature>
<sequence length="336" mass="36510">MTEARPDSSVGSAALSSPAVAPPEAAATAAAEGEGVTEGEAVPPEFECSICMKILMLPVTTPCGHNFCRSCIEQLQRQMRQQQVYRGPGALQTCPLMPGEKMVLHIHEQRYIHLVQLALQGSHHFGIILPPVEQAAVGIRLPQTPGRDRGATEFSGAAGASPAAASRVEELDASEDVGVFGCCVEIEQHSLAPPNLDERAIGACLIRQLAQGGTVAQRLFSAKYGRVPTMPERMTADQLVAFSFFFCKVVVATSPVTRWQWFLSTDTLSRLLSVTKLFVDAHWMNILNLSTASPSALSRFMLPQDMQTNFWLFALVLLLLLACRSFPSLFLGDREL</sequence>
<evidence type="ECO:0000313" key="9">
    <source>
        <dbReference type="Proteomes" id="UP000095192"/>
    </source>
</evidence>
<keyword evidence="6" id="KW-0472">Membrane</keyword>
<feature type="region of interest" description="Disordered" evidence="5">
    <location>
        <begin position="1"/>
        <end position="38"/>
    </location>
</feature>
<organism evidence="8 9">
    <name type="scientific">Cyclospora cayetanensis</name>
    <dbReference type="NCBI Taxonomy" id="88456"/>
    <lineage>
        <taxon>Eukaryota</taxon>
        <taxon>Sar</taxon>
        <taxon>Alveolata</taxon>
        <taxon>Apicomplexa</taxon>
        <taxon>Conoidasida</taxon>
        <taxon>Coccidia</taxon>
        <taxon>Eucoccidiorida</taxon>
        <taxon>Eimeriorina</taxon>
        <taxon>Eimeriidae</taxon>
        <taxon>Cyclospora</taxon>
    </lineage>
</organism>
<dbReference type="PROSITE" id="PS00518">
    <property type="entry name" value="ZF_RING_1"/>
    <property type="match status" value="1"/>
</dbReference>
<accession>A0A1D3D227</accession>
<dbReference type="AlphaFoldDB" id="A0A1D3D227"/>
<evidence type="ECO:0000256" key="6">
    <source>
        <dbReference type="SAM" id="Phobius"/>
    </source>
</evidence>
<dbReference type="InterPro" id="IPR046336">
    <property type="entry name" value="Lon_prtase_N_sf"/>
</dbReference>
<evidence type="ECO:0000259" key="7">
    <source>
        <dbReference type="PROSITE" id="PS50089"/>
    </source>
</evidence>
<dbReference type="Gene3D" id="3.30.40.10">
    <property type="entry name" value="Zinc/RING finger domain, C3HC4 (zinc finger)"/>
    <property type="match status" value="1"/>
</dbReference>
<comment type="caution">
    <text evidence="8">The sequence shown here is derived from an EMBL/GenBank/DDBJ whole genome shotgun (WGS) entry which is preliminary data.</text>
</comment>
<feature type="domain" description="RING-type" evidence="7">
    <location>
        <begin position="48"/>
        <end position="96"/>
    </location>
</feature>
<dbReference type="Pfam" id="PF13445">
    <property type="entry name" value="zf-RING_UBOX"/>
    <property type="match status" value="1"/>
</dbReference>
<dbReference type="InterPro" id="IPR001841">
    <property type="entry name" value="Znf_RING"/>
</dbReference>
<keyword evidence="9" id="KW-1185">Reference proteome</keyword>
<keyword evidence="2 4" id="KW-0863">Zinc-finger</keyword>
<dbReference type="SMART" id="SM00184">
    <property type="entry name" value="RING"/>
    <property type="match status" value="1"/>
</dbReference>
<keyword evidence="6" id="KW-0812">Transmembrane</keyword>
<evidence type="ECO:0000256" key="3">
    <source>
        <dbReference type="ARBA" id="ARBA00022833"/>
    </source>
</evidence>
<dbReference type="GO" id="GO:0008270">
    <property type="term" value="F:zinc ion binding"/>
    <property type="evidence" value="ECO:0007669"/>
    <property type="project" value="UniProtKB-KW"/>
</dbReference>
<dbReference type="VEuPathDB" id="ToxoDB:LOC34618076"/>
<protein>
    <submittedName>
        <fullName evidence="8">Zinc c3hc4 type (Ring finger) domain-containing protein</fullName>
    </submittedName>
</protein>
<dbReference type="Gene3D" id="2.30.130.40">
    <property type="entry name" value="LON domain-like"/>
    <property type="match status" value="1"/>
</dbReference>
<feature type="compositionally biased region" description="Low complexity" evidence="5">
    <location>
        <begin position="8"/>
        <end position="38"/>
    </location>
</feature>
<dbReference type="InParanoid" id="A0A1D3D227"/>
<dbReference type="VEuPathDB" id="ToxoDB:cyc_00993"/>
<dbReference type="PANTHER" id="PTHR23327">
    <property type="entry name" value="RING FINGER PROTEIN 127"/>
    <property type="match status" value="1"/>
</dbReference>
<name>A0A1D3D227_9EIME</name>
<evidence type="ECO:0000256" key="1">
    <source>
        <dbReference type="ARBA" id="ARBA00022723"/>
    </source>
</evidence>
<dbReference type="EMBL" id="JROU02001065">
    <property type="protein sequence ID" value="OEH77518.1"/>
    <property type="molecule type" value="Genomic_DNA"/>
</dbReference>
<evidence type="ECO:0000256" key="4">
    <source>
        <dbReference type="PROSITE-ProRule" id="PRU00175"/>
    </source>
</evidence>